<dbReference type="SUPFAM" id="SSF56529">
    <property type="entry name" value="FAH"/>
    <property type="match status" value="1"/>
</dbReference>
<sequence>MRWATFQKPGSASPLVGLVRDGTIYALPPTETLIDVIADGDDGQAAAAERAIREPFQVAELDGVRLLAPIPRPSSVRDFMAFENHYVTSMAALGVPTHPLYYQQPVFYFSNPAAIQGPNDDVRIAPGSSDFDYELEVAAVIGRPGSNISPDKAENHIAGYTILSDWSARDVQEAEMSFQIGPAKGKDTATSLGPYLVSKDELAPFAVARGFDLPMSASVNGKQYSSGNWSSIYWSFADLIAYASRGTTLVAGDVIGAGTVGTGCIIELARVHGSERYPYLVEDDVVELTVAQLGSIRAKVTAAEELIPLSRTTRQ</sequence>
<keyword evidence="2" id="KW-0378">Hydrolase</keyword>
<dbReference type="InterPro" id="IPR036663">
    <property type="entry name" value="Fumarylacetoacetase_C_sf"/>
</dbReference>
<protein>
    <submittedName>
        <fullName evidence="2">Fumarylacetoacetate hydrolase family protein</fullName>
    </submittedName>
</protein>
<accession>A0ABX6WIA0</accession>
<evidence type="ECO:0000313" key="2">
    <source>
        <dbReference type="EMBL" id="QPI61150.1"/>
    </source>
</evidence>
<dbReference type="PANTHER" id="PTHR43211">
    <property type="entry name" value="FUMARYLACETOACETATE HYDROLASE"/>
    <property type="match status" value="1"/>
</dbReference>
<keyword evidence="3" id="KW-1185">Reference proteome</keyword>
<dbReference type="GO" id="GO:0016787">
    <property type="term" value="F:hydrolase activity"/>
    <property type="evidence" value="ECO:0007669"/>
    <property type="project" value="UniProtKB-KW"/>
</dbReference>
<dbReference type="Pfam" id="PF01557">
    <property type="entry name" value="FAA_hydrolase"/>
    <property type="match status" value="1"/>
</dbReference>
<dbReference type="PANTHER" id="PTHR43211:SF1">
    <property type="entry name" value="BLL6422 PROTEIN"/>
    <property type="match status" value="1"/>
</dbReference>
<reference evidence="2 3" key="1">
    <citation type="submission" date="2020-11" db="EMBL/GenBank/DDBJ databases">
        <title>Complete genome sequence unveiled secondary metabolic potentials in Streptomyces solisilvae HNM0141.</title>
        <authorList>
            <person name="Huang X."/>
        </authorList>
    </citation>
    <scope>NUCLEOTIDE SEQUENCE [LARGE SCALE GENOMIC DNA]</scope>
    <source>
        <strain evidence="2 3">HNM0141</strain>
    </source>
</reference>
<evidence type="ECO:0000313" key="3">
    <source>
        <dbReference type="Proteomes" id="UP000663421"/>
    </source>
</evidence>
<gene>
    <name evidence="2" type="ORF">I1A49_45140</name>
</gene>
<dbReference type="EMBL" id="CP065050">
    <property type="protein sequence ID" value="QPI61150.1"/>
    <property type="molecule type" value="Genomic_DNA"/>
</dbReference>
<feature type="domain" description="Fumarylacetoacetase-like C-terminal" evidence="1">
    <location>
        <begin position="101"/>
        <end position="300"/>
    </location>
</feature>
<organism evidence="2 3">
    <name type="scientific">Streptomyces malaysiensis</name>
    <dbReference type="NCBI Taxonomy" id="92644"/>
    <lineage>
        <taxon>Bacteria</taxon>
        <taxon>Bacillati</taxon>
        <taxon>Actinomycetota</taxon>
        <taxon>Actinomycetes</taxon>
        <taxon>Kitasatosporales</taxon>
        <taxon>Streptomycetaceae</taxon>
        <taxon>Streptomyces</taxon>
        <taxon>Streptomyces violaceusniger group</taxon>
    </lineage>
</organism>
<proteinExistence type="predicted"/>
<dbReference type="Gene3D" id="3.90.850.10">
    <property type="entry name" value="Fumarylacetoacetase-like, C-terminal domain"/>
    <property type="match status" value="1"/>
</dbReference>
<name>A0ABX6WIA0_STRMQ</name>
<dbReference type="Proteomes" id="UP000663421">
    <property type="component" value="Chromosome"/>
</dbReference>
<evidence type="ECO:0000259" key="1">
    <source>
        <dbReference type="Pfam" id="PF01557"/>
    </source>
</evidence>
<dbReference type="InterPro" id="IPR011234">
    <property type="entry name" value="Fumarylacetoacetase-like_C"/>
</dbReference>